<name>A0A8S1IY54_9CHLO</name>
<protein>
    <submittedName>
        <fullName evidence="2">Uncharacterized protein</fullName>
    </submittedName>
</protein>
<comment type="caution">
    <text evidence="2">The sequence shown here is derived from an EMBL/GenBank/DDBJ whole genome shotgun (WGS) entry which is preliminary data.</text>
</comment>
<feature type="region of interest" description="Disordered" evidence="1">
    <location>
        <begin position="85"/>
        <end position="114"/>
    </location>
</feature>
<reference evidence="2" key="1">
    <citation type="submission" date="2020-12" db="EMBL/GenBank/DDBJ databases">
        <authorList>
            <person name="Iha C."/>
        </authorList>
    </citation>
    <scope>NUCLEOTIDE SEQUENCE</scope>
</reference>
<gene>
    <name evidence="2" type="ORF">OSTQU699_LOCUS5467</name>
</gene>
<sequence>MTDVQAFPVETDVPAPDPQSHPIDSEDQFLTARADVGTSDHASEHPRKETVYYDAEDGYNEGKVSVKAGCLGCCTCIRRRPRQQRTAVPGIRQDIPPPPPPPLPPHGRPQGESMEPYWSHSRINLLRQPTVTPVPELHEITINSREDDIFYSMEEAALDPSNLYVDDDEVEDAQAPLSRRSSLSSRDSLSRAGSLKAALAKIARRLSSRRDLGRVDHLLTEEPGDELNLVTGPLSPEEMTEISRFAGTWKADRSMSDDYDGMCKIMQLGFVFRKALDSSDTIKFEITQDELVYTARVLGLVNIVERRPWSGEKLPHRRRDLRRGQAMCSVKRRRQILVMRLDWNDPLGGRILEHVQLSEDGKNMVFRIDLYRNTANAHGQEAHIRIVFHRASGPS</sequence>
<organism evidence="2 3">
    <name type="scientific">Ostreobium quekettii</name>
    <dbReference type="NCBI Taxonomy" id="121088"/>
    <lineage>
        <taxon>Eukaryota</taxon>
        <taxon>Viridiplantae</taxon>
        <taxon>Chlorophyta</taxon>
        <taxon>core chlorophytes</taxon>
        <taxon>Ulvophyceae</taxon>
        <taxon>TCBD clade</taxon>
        <taxon>Bryopsidales</taxon>
        <taxon>Ostreobineae</taxon>
        <taxon>Ostreobiaceae</taxon>
        <taxon>Ostreobium</taxon>
    </lineage>
</organism>
<evidence type="ECO:0000313" key="2">
    <source>
        <dbReference type="EMBL" id="CAD7700108.1"/>
    </source>
</evidence>
<evidence type="ECO:0000313" key="3">
    <source>
        <dbReference type="Proteomes" id="UP000708148"/>
    </source>
</evidence>
<dbReference type="OrthoDB" id="508046at2759"/>
<accession>A0A8S1IY54</accession>
<dbReference type="Proteomes" id="UP000708148">
    <property type="component" value="Unassembled WGS sequence"/>
</dbReference>
<evidence type="ECO:0000256" key="1">
    <source>
        <dbReference type="SAM" id="MobiDB-lite"/>
    </source>
</evidence>
<dbReference type="AlphaFoldDB" id="A0A8S1IY54"/>
<feature type="compositionally biased region" description="Pro residues" evidence="1">
    <location>
        <begin position="95"/>
        <end position="107"/>
    </location>
</feature>
<feature type="region of interest" description="Disordered" evidence="1">
    <location>
        <begin position="1"/>
        <end position="49"/>
    </location>
</feature>
<dbReference type="EMBL" id="CAJHUC010001177">
    <property type="protein sequence ID" value="CAD7700108.1"/>
    <property type="molecule type" value="Genomic_DNA"/>
</dbReference>
<keyword evidence="3" id="KW-1185">Reference proteome</keyword>
<proteinExistence type="predicted"/>